<dbReference type="GO" id="GO:0016853">
    <property type="term" value="F:isomerase activity"/>
    <property type="evidence" value="ECO:0007669"/>
    <property type="project" value="UniProtKB-KW"/>
</dbReference>
<dbReference type="EMBL" id="ADHJ01000036">
    <property type="protein sequence ID" value="EFU40304.1"/>
    <property type="molecule type" value="Genomic_DNA"/>
</dbReference>
<dbReference type="AlphaFoldDB" id="A0A2R9SSF2"/>
<proteinExistence type="predicted"/>
<keyword evidence="1" id="KW-0413">Isomerase</keyword>
<protein>
    <submittedName>
        <fullName evidence="1">Xylose isomerase domain protein TIM barrel</fullName>
    </submittedName>
</protein>
<name>A0A2R9SSF2_9BACL</name>
<dbReference type="KEGG" id="pvo:PVOR_19429"/>
<sequence>MNGPTRPVSHYATIPCLLIFVQEGRDDFEAKVERIKRHVDMVRRLGIKHMRHDVTAFTHSRYLQRRWASIIWNPT</sequence>
<gene>
    <name evidence="1" type="ORF">PVOR_19429</name>
</gene>
<organism evidence="1 2">
    <name type="scientific">Paenibacillus vortex V453</name>
    <dbReference type="NCBI Taxonomy" id="715225"/>
    <lineage>
        <taxon>Bacteria</taxon>
        <taxon>Bacillati</taxon>
        <taxon>Bacillota</taxon>
        <taxon>Bacilli</taxon>
        <taxon>Bacillales</taxon>
        <taxon>Paenibacillaceae</taxon>
        <taxon>Paenibacillus</taxon>
    </lineage>
</organism>
<dbReference type="RefSeq" id="WP_006210714.1">
    <property type="nucleotide sequence ID" value="NZ_ADHJ01000036.1"/>
</dbReference>
<dbReference type="Proteomes" id="UP000003094">
    <property type="component" value="Unassembled WGS sequence"/>
</dbReference>
<reference evidence="1 2" key="1">
    <citation type="journal article" date="2010" name="BMC Genomics">
        <title>Genome sequence of the pattern forming Paenibacillus vortex bacterium reveals potential for thriving in complex environments.</title>
        <authorList>
            <person name="Sirota-Madi A."/>
            <person name="Olender T."/>
            <person name="Helman Y."/>
            <person name="Ingham C."/>
            <person name="Brainis I."/>
            <person name="Roth D."/>
            <person name="Hagi E."/>
            <person name="Brodsky L."/>
            <person name="Leshkowitz D."/>
            <person name="Galatenko V."/>
            <person name="Nikolaev V."/>
            <person name="Mugasimangalam R.C."/>
            <person name="Bransburg-Zabary S."/>
            <person name="Gutnick D.L."/>
            <person name="Lancet D."/>
            <person name="Ben-Jacob E."/>
        </authorList>
    </citation>
    <scope>NUCLEOTIDE SEQUENCE [LARGE SCALE GENOMIC DNA]</scope>
    <source>
        <strain evidence="1 2">V453</strain>
    </source>
</reference>
<keyword evidence="2" id="KW-1185">Reference proteome</keyword>
<evidence type="ECO:0000313" key="2">
    <source>
        <dbReference type="Proteomes" id="UP000003094"/>
    </source>
</evidence>
<comment type="caution">
    <text evidence="1">The sequence shown here is derived from an EMBL/GenBank/DDBJ whole genome shotgun (WGS) entry which is preliminary data.</text>
</comment>
<evidence type="ECO:0000313" key="1">
    <source>
        <dbReference type="EMBL" id="EFU40304.1"/>
    </source>
</evidence>
<accession>A0A2R9SSF2</accession>